<accession>A0A9P5Y3G4</accession>
<gene>
    <name evidence="1" type="ORF">BDZ94DRAFT_805836</name>
</gene>
<reference evidence="1" key="1">
    <citation type="submission" date="2020-11" db="EMBL/GenBank/DDBJ databases">
        <authorList>
            <consortium name="DOE Joint Genome Institute"/>
            <person name="Ahrendt S."/>
            <person name="Riley R."/>
            <person name="Andreopoulos W."/>
            <person name="Labutti K."/>
            <person name="Pangilinan J."/>
            <person name="Ruiz-Duenas F.J."/>
            <person name="Barrasa J.M."/>
            <person name="Sanchez-Garcia M."/>
            <person name="Camarero S."/>
            <person name="Miyauchi S."/>
            <person name="Serrano A."/>
            <person name="Linde D."/>
            <person name="Babiker R."/>
            <person name="Drula E."/>
            <person name="Ayuso-Fernandez I."/>
            <person name="Pacheco R."/>
            <person name="Padilla G."/>
            <person name="Ferreira P."/>
            <person name="Barriuso J."/>
            <person name="Kellner H."/>
            <person name="Castanera R."/>
            <person name="Alfaro M."/>
            <person name="Ramirez L."/>
            <person name="Pisabarro A.G."/>
            <person name="Kuo A."/>
            <person name="Tritt A."/>
            <person name="Lipzen A."/>
            <person name="He G."/>
            <person name="Yan M."/>
            <person name="Ng V."/>
            <person name="Cullen D."/>
            <person name="Martin F."/>
            <person name="Rosso M.-N."/>
            <person name="Henrissat B."/>
            <person name="Hibbett D."/>
            <person name="Martinez A.T."/>
            <person name="Grigoriev I.V."/>
        </authorList>
    </citation>
    <scope>NUCLEOTIDE SEQUENCE</scope>
    <source>
        <strain evidence="1">CBS 247.69</strain>
    </source>
</reference>
<evidence type="ECO:0000313" key="2">
    <source>
        <dbReference type="Proteomes" id="UP000807353"/>
    </source>
</evidence>
<name>A0A9P5Y3G4_9AGAR</name>
<comment type="caution">
    <text evidence="1">The sequence shown here is derived from an EMBL/GenBank/DDBJ whole genome shotgun (WGS) entry which is preliminary data.</text>
</comment>
<keyword evidence="2" id="KW-1185">Reference proteome</keyword>
<organism evidence="1 2">
    <name type="scientific">Collybia nuda</name>
    <dbReference type="NCBI Taxonomy" id="64659"/>
    <lineage>
        <taxon>Eukaryota</taxon>
        <taxon>Fungi</taxon>
        <taxon>Dikarya</taxon>
        <taxon>Basidiomycota</taxon>
        <taxon>Agaricomycotina</taxon>
        <taxon>Agaricomycetes</taxon>
        <taxon>Agaricomycetidae</taxon>
        <taxon>Agaricales</taxon>
        <taxon>Tricholomatineae</taxon>
        <taxon>Clitocybaceae</taxon>
        <taxon>Collybia</taxon>
    </lineage>
</organism>
<dbReference type="AlphaFoldDB" id="A0A9P5Y3G4"/>
<proteinExistence type="predicted"/>
<dbReference type="EMBL" id="MU150282">
    <property type="protein sequence ID" value="KAF9461595.1"/>
    <property type="molecule type" value="Genomic_DNA"/>
</dbReference>
<protein>
    <submittedName>
        <fullName evidence="1">Uncharacterized protein</fullName>
    </submittedName>
</protein>
<evidence type="ECO:0000313" key="1">
    <source>
        <dbReference type="EMBL" id="KAF9461595.1"/>
    </source>
</evidence>
<sequence length="159" mass="18147">MKHFGHSHTSFLNNAVWAVVHLSQQLNQSHKAFLNILNHNELASISILTVLPLTCCSTTYVARAVETVRSKVPPHLHRLYSSDHRGLSHRDILTPRHTSMPYVELSPVERGFTITHITDYYGHNQHLLLILTPNQVNLGNFHEALTECTYLVLHFIPRS</sequence>
<dbReference type="Proteomes" id="UP000807353">
    <property type="component" value="Unassembled WGS sequence"/>
</dbReference>